<organism evidence="1 2">
    <name type="scientific">Puccinia graminis f. sp. tritici</name>
    <dbReference type="NCBI Taxonomy" id="56615"/>
    <lineage>
        <taxon>Eukaryota</taxon>
        <taxon>Fungi</taxon>
        <taxon>Dikarya</taxon>
        <taxon>Basidiomycota</taxon>
        <taxon>Pucciniomycotina</taxon>
        <taxon>Pucciniomycetes</taxon>
        <taxon>Pucciniales</taxon>
        <taxon>Pucciniaceae</taxon>
        <taxon>Puccinia</taxon>
    </lineage>
</organism>
<accession>A0A5B0LJ19</accession>
<comment type="caution">
    <text evidence="1">The sequence shown here is derived from an EMBL/GenBank/DDBJ whole genome shotgun (WGS) entry which is preliminary data.</text>
</comment>
<protein>
    <submittedName>
        <fullName evidence="1">Uncharacterized protein</fullName>
    </submittedName>
</protein>
<proteinExistence type="predicted"/>
<reference evidence="1 2" key="1">
    <citation type="submission" date="2019-05" db="EMBL/GenBank/DDBJ databases">
        <title>Emergence of the Ug99 lineage of the wheat stem rust pathogen through somatic hybridization.</title>
        <authorList>
            <person name="Li F."/>
            <person name="Upadhyaya N.M."/>
            <person name="Sperschneider J."/>
            <person name="Matny O."/>
            <person name="Nguyen-Phuc H."/>
            <person name="Mago R."/>
            <person name="Raley C."/>
            <person name="Miller M.E."/>
            <person name="Silverstein K.A.T."/>
            <person name="Henningsen E."/>
            <person name="Hirsch C.D."/>
            <person name="Visser B."/>
            <person name="Pretorius Z.A."/>
            <person name="Steffenson B.J."/>
            <person name="Schwessinger B."/>
            <person name="Dodds P.N."/>
            <person name="Figueroa M."/>
        </authorList>
    </citation>
    <scope>NUCLEOTIDE SEQUENCE [LARGE SCALE GENOMIC DNA]</scope>
    <source>
        <strain evidence="1">21-0</strain>
    </source>
</reference>
<evidence type="ECO:0000313" key="2">
    <source>
        <dbReference type="Proteomes" id="UP000324748"/>
    </source>
</evidence>
<gene>
    <name evidence="1" type="ORF">PGT21_008816</name>
</gene>
<sequence length="79" mass="8538">MVVAVSAHPSRSTPMLELQDPAERCSAKLSVSHIGGSCLRARPSPTDIYIWARALLFWSVHPGPDAAERSPTKALLDTL</sequence>
<dbReference type="Proteomes" id="UP000324748">
    <property type="component" value="Unassembled WGS sequence"/>
</dbReference>
<keyword evidence="2" id="KW-1185">Reference proteome</keyword>
<evidence type="ECO:0000313" key="1">
    <source>
        <dbReference type="EMBL" id="KAA1064592.1"/>
    </source>
</evidence>
<dbReference type="AlphaFoldDB" id="A0A5B0LJ19"/>
<dbReference type="EMBL" id="VSWC01000197">
    <property type="protein sequence ID" value="KAA1064592.1"/>
    <property type="molecule type" value="Genomic_DNA"/>
</dbReference>
<name>A0A5B0LJ19_PUCGR</name>